<dbReference type="Proteomes" id="UP001178888">
    <property type="component" value="Unassembled WGS sequence"/>
</dbReference>
<dbReference type="Proteomes" id="UP000295132">
    <property type="component" value="Unassembled WGS sequence"/>
</dbReference>
<dbReference type="AlphaFoldDB" id="A0A4R5VW60"/>
<keyword evidence="4" id="KW-1185">Reference proteome</keyword>
<evidence type="ECO:0000313" key="2">
    <source>
        <dbReference type="EMBL" id="TDK63396.1"/>
    </source>
</evidence>
<proteinExistence type="predicted"/>
<sequence length="66" mass="7764">MSMADFDDIYQICCNFDPTEKSKSMRKVEVNQLATEVIPDSRLTCSENWWEIVEKDILEEEITVFV</sequence>
<dbReference type="EMBL" id="JAVGVR010000001">
    <property type="protein sequence ID" value="MDQ6597149.1"/>
    <property type="molecule type" value="Genomic_DNA"/>
</dbReference>
<comment type="caution">
    <text evidence="2">The sequence shown here is derived from an EMBL/GenBank/DDBJ whole genome shotgun (WGS) entry which is preliminary data.</text>
</comment>
<reference evidence="1" key="2">
    <citation type="submission" date="2023-08" db="EMBL/GenBank/DDBJ databases">
        <title>Nitrogen cycling bacteria in agricultural field soils.</title>
        <authorList>
            <person name="Jang J."/>
        </authorList>
    </citation>
    <scope>NUCLEOTIDE SEQUENCE</scope>
    <source>
        <strain evidence="1">PS3-36</strain>
    </source>
</reference>
<evidence type="ECO:0000313" key="4">
    <source>
        <dbReference type="Proteomes" id="UP001178888"/>
    </source>
</evidence>
<gene>
    <name evidence="2" type="ORF">E2K98_08130</name>
    <name evidence="1" type="ORF">RCG21_12420</name>
</gene>
<organism evidence="2 3">
    <name type="scientific">Bacillus salipaludis</name>
    <dbReference type="NCBI Taxonomy" id="2547811"/>
    <lineage>
        <taxon>Bacteria</taxon>
        <taxon>Bacillati</taxon>
        <taxon>Bacillota</taxon>
        <taxon>Bacilli</taxon>
        <taxon>Bacillales</taxon>
        <taxon>Bacillaceae</taxon>
        <taxon>Bacillus</taxon>
    </lineage>
</organism>
<evidence type="ECO:0000313" key="1">
    <source>
        <dbReference type="EMBL" id="MDQ6597149.1"/>
    </source>
</evidence>
<accession>A0A4R5VW60</accession>
<reference evidence="2 3" key="1">
    <citation type="submission" date="2019-03" db="EMBL/GenBank/DDBJ databases">
        <title>Bacillus niacini sp. nov. a Nicotinate-Metabolizing Mesophile Isolated from Soil.</title>
        <authorList>
            <person name="Zhang G."/>
        </authorList>
    </citation>
    <scope>NUCLEOTIDE SEQUENCE [LARGE SCALE GENOMIC DNA]</scope>
    <source>
        <strain evidence="2 3">WN066</strain>
    </source>
</reference>
<evidence type="ECO:0000313" key="3">
    <source>
        <dbReference type="Proteomes" id="UP000295132"/>
    </source>
</evidence>
<protein>
    <submittedName>
        <fullName evidence="2">Uncharacterized protein</fullName>
    </submittedName>
</protein>
<dbReference type="RefSeq" id="WP_133333729.1">
    <property type="nucleotide sequence ID" value="NZ_JAVGVR010000001.1"/>
</dbReference>
<name>A0A4R5VW60_9BACI</name>
<dbReference type="EMBL" id="SMYO01000003">
    <property type="protein sequence ID" value="TDK63396.1"/>
    <property type="molecule type" value="Genomic_DNA"/>
</dbReference>